<dbReference type="Proteomes" id="UP001168972">
    <property type="component" value="Unassembled WGS sequence"/>
</dbReference>
<proteinExistence type="inferred from homology"/>
<dbReference type="InterPro" id="IPR033379">
    <property type="entry name" value="Acid_Pase_AS"/>
</dbReference>
<sequence>MSTFIVTVFGILIGSLIVSSTSIGGKEHRNSLQQVAIIFRHGDRTPTETYPNDPYINYTWEDGWGSLTKKGMLQLYNLGTWLRDEYDLLIDKKFKSSEVQIKSSYADRCIMSAQALLAGLFPPIKEDQFINDLSWRPVPVQSIPRNVDKLITVKSHCPKLDHALKEAYINESKSSDKQLASYYKQLSHHTGKKIKTITDVEFLYNTLEIECLN</sequence>
<evidence type="ECO:0000256" key="3">
    <source>
        <dbReference type="SAM" id="SignalP"/>
    </source>
</evidence>
<dbReference type="Gene3D" id="3.40.50.1240">
    <property type="entry name" value="Phosphoglycerate mutase-like"/>
    <property type="match status" value="1"/>
</dbReference>
<dbReference type="PANTHER" id="PTHR11567">
    <property type="entry name" value="ACID PHOSPHATASE-RELATED"/>
    <property type="match status" value="1"/>
</dbReference>
<organism evidence="4 5">
    <name type="scientific">Microctonus hyperodae</name>
    <name type="common">Parasitoid wasp</name>
    <dbReference type="NCBI Taxonomy" id="165561"/>
    <lineage>
        <taxon>Eukaryota</taxon>
        <taxon>Metazoa</taxon>
        <taxon>Ecdysozoa</taxon>
        <taxon>Arthropoda</taxon>
        <taxon>Hexapoda</taxon>
        <taxon>Insecta</taxon>
        <taxon>Pterygota</taxon>
        <taxon>Neoptera</taxon>
        <taxon>Endopterygota</taxon>
        <taxon>Hymenoptera</taxon>
        <taxon>Apocrita</taxon>
        <taxon>Ichneumonoidea</taxon>
        <taxon>Braconidae</taxon>
        <taxon>Euphorinae</taxon>
        <taxon>Microctonus</taxon>
    </lineage>
</organism>
<dbReference type="GO" id="GO:0003993">
    <property type="term" value="F:acid phosphatase activity"/>
    <property type="evidence" value="ECO:0007669"/>
    <property type="project" value="UniProtKB-EC"/>
</dbReference>
<dbReference type="PROSITE" id="PS00616">
    <property type="entry name" value="HIS_ACID_PHOSPHAT_1"/>
    <property type="match status" value="1"/>
</dbReference>
<comment type="caution">
    <text evidence="4">The sequence shown here is derived from an EMBL/GenBank/DDBJ whole genome shotgun (WGS) entry which is preliminary data.</text>
</comment>
<dbReference type="EMBL" id="JAQQBR010001835">
    <property type="protein sequence ID" value="KAK0161279.1"/>
    <property type="molecule type" value="Genomic_DNA"/>
</dbReference>
<protein>
    <recommendedName>
        <fullName evidence="6">Lysosomal acid phosphatase</fullName>
    </recommendedName>
</protein>
<evidence type="ECO:0000313" key="5">
    <source>
        <dbReference type="Proteomes" id="UP001168972"/>
    </source>
</evidence>
<feature type="chain" id="PRO_5041245950" description="Lysosomal acid phosphatase" evidence="3">
    <location>
        <begin position="21"/>
        <end position="213"/>
    </location>
</feature>
<evidence type="ECO:0000313" key="4">
    <source>
        <dbReference type="EMBL" id="KAK0161279.1"/>
    </source>
</evidence>
<dbReference type="AlphaFoldDB" id="A0AA39F0L5"/>
<keyword evidence="3" id="KW-0732">Signal</keyword>
<evidence type="ECO:0008006" key="6">
    <source>
        <dbReference type="Google" id="ProtNLM"/>
    </source>
</evidence>
<gene>
    <name evidence="4" type="ORF">PV327_009766</name>
</gene>
<comment type="similarity">
    <text evidence="2">Belongs to the histidine acid phosphatase family.</text>
</comment>
<feature type="signal peptide" evidence="3">
    <location>
        <begin position="1"/>
        <end position="20"/>
    </location>
</feature>
<accession>A0AA39F0L5</accession>
<dbReference type="InterPro" id="IPR029033">
    <property type="entry name" value="His_PPase_superfam"/>
</dbReference>
<comment type="catalytic activity">
    <reaction evidence="1">
        <text>a phosphate monoester + H2O = an alcohol + phosphate</text>
        <dbReference type="Rhea" id="RHEA:15017"/>
        <dbReference type="ChEBI" id="CHEBI:15377"/>
        <dbReference type="ChEBI" id="CHEBI:30879"/>
        <dbReference type="ChEBI" id="CHEBI:43474"/>
        <dbReference type="ChEBI" id="CHEBI:67140"/>
        <dbReference type="EC" id="3.1.3.2"/>
    </reaction>
</comment>
<dbReference type="InterPro" id="IPR050645">
    <property type="entry name" value="Histidine_acid_phosphatase"/>
</dbReference>
<dbReference type="SUPFAM" id="SSF53254">
    <property type="entry name" value="Phosphoglycerate mutase-like"/>
    <property type="match status" value="1"/>
</dbReference>
<dbReference type="CDD" id="cd07061">
    <property type="entry name" value="HP_HAP_like"/>
    <property type="match status" value="1"/>
</dbReference>
<dbReference type="PANTHER" id="PTHR11567:SF19">
    <property type="entry name" value="GH19849P"/>
    <property type="match status" value="1"/>
</dbReference>
<reference evidence="4" key="2">
    <citation type="submission" date="2023-03" db="EMBL/GenBank/DDBJ databases">
        <authorList>
            <person name="Inwood S.N."/>
            <person name="Skelly J.G."/>
            <person name="Guhlin J."/>
            <person name="Harrop T.W.R."/>
            <person name="Goldson S.G."/>
            <person name="Dearden P.K."/>
        </authorList>
    </citation>
    <scope>NUCLEOTIDE SEQUENCE</scope>
    <source>
        <strain evidence="4">Lincoln</strain>
        <tissue evidence="4">Whole body</tissue>
    </source>
</reference>
<evidence type="ECO:0000256" key="2">
    <source>
        <dbReference type="ARBA" id="ARBA00005375"/>
    </source>
</evidence>
<dbReference type="InterPro" id="IPR000560">
    <property type="entry name" value="His_Pase_clade-2"/>
</dbReference>
<name>A0AA39F0L5_MICHY</name>
<evidence type="ECO:0000256" key="1">
    <source>
        <dbReference type="ARBA" id="ARBA00000032"/>
    </source>
</evidence>
<keyword evidence="5" id="KW-1185">Reference proteome</keyword>
<dbReference type="Pfam" id="PF00328">
    <property type="entry name" value="His_Phos_2"/>
    <property type="match status" value="1"/>
</dbReference>
<reference evidence="4" key="1">
    <citation type="journal article" date="2023" name="bioRxiv">
        <title>Scaffold-level genome assemblies of two parasitoid biocontrol wasps reveal the parthenogenesis mechanism and an associated novel virus.</title>
        <authorList>
            <person name="Inwood S."/>
            <person name="Skelly J."/>
            <person name="Guhlin J."/>
            <person name="Harrop T."/>
            <person name="Goldson S."/>
            <person name="Dearden P."/>
        </authorList>
    </citation>
    <scope>NUCLEOTIDE SEQUENCE</scope>
    <source>
        <strain evidence="4">Lincoln</strain>
        <tissue evidence="4">Whole body</tissue>
    </source>
</reference>